<dbReference type="InterPro" id="IPR017938">
    <property type="entry name" value="Riboflavin_synthase-like_b-brl"/>
</dbReference>
<dbReference type="PROSITE" id="PS51177">
    <property type="entry name" value="LUMAZINE_BIND"/>
    <property type="match status" value="2"/>
</dbReference>
<keyword evidence="7" id="KW-0686">Riboflavin biosynthesis</keyword>
<evidence type="ECO:0000256" key="4">
    <source>
        <dbReference type="ARBA" id="ARBA00011233"/>
    </source>
</evidence>
<dbReference type="EMBL" id="FSRJ01000001">
    <property type="protein sequence ID" value="SIN69935.1"/>
    <property type="molecule type" value="Genomic_DNA"/>
</dbReference>
<gene>
    <name evidence="14" type="ORF">SAMN05443544_0193</name>
</gene>
<evidence type="ECO:0000256" key="11">
    <source>
        <dbReference type="PROSITE-ProRule" id="PRU00524"/>
    </source>
</evidence>
<evidence type="ECO:0000256" key="12">
    <source>
        <dbReference type="SAM" id="MobiDB-lite"/>
    </source>
</evidence>
<dbReference type="PIRSF" id="PIRSF000498">
    <property type="entry name" value="Riboflavin_syn_A"/>
    <property type="match status" value="1"/>
</dbReference>
<evidence type="ECO:0000256" key="2">
    <source>
        <dbReference type="ARBA" id="ARBA00002803"/>
    </source>
</evidence>
<dbReference type="PANTHER" id="PTHR21098:SF12">
    <property type="entry name" value="RIBOFLAVIN SYNTHASE"/>
    <property type="match status" value="1"/>
</dbReference>
<evidence type="ECO:0000256" key="9">
    <source>
        <dbReference type="ARBA" id="ARBA00022737"/>
    </source>
</evidence>
<dbReference type="EC" id="2.5.1.9" evidence="5 10"/>
<evidence type="ECO:0000256" key="6">
    <source>
        <dbReference type="ARBA" id="ARBA00013950"/>
    </source>
</evidence>
<dbReference type="NCBIfam" id="TIGR00187">
    <property type="entry name" value="ribE"/>
    <property type="match status" value="1"/>
</dbReference>
<dbReference type="SUPFAM" id="SSF63380">
    <property type="entry name" value="Riboflavin synthase domain-like"/>
    <property type="match status" value="2"/>
</dbReference>
<feature type="region of interest" description="Disordered" evidence="12">
    <location>
        <begin position="210"/>
        <end position="247"/>
    </location>
</feature>
<keyword evidence="9" id="KW-0677">Repeat</keyword>
<keyword evidence="15" id="KW-1185">Reference proteome</keyword>
<accession>A0A1N6DGM1</accession>
<dbReference type="InterPro" id="IPR001783">
    <property type="entry name" value="Lumazine-bd"/>
</dbReference>
<evidence type="ECO:0000313" key="15">
    <source>
        <dbReference type="Proteomes" id="UP000184699"/>
    </source>
</evidence>
<organism evidence="14 15">
    <name type="scientific">Agromyces cerinus subsp. cerinus</name>
    <dbReference type="NCBI Taxonomy" id="232089"/>
    <lineage>
        <taxon>Bacteria</taxon>
        <taxon>Bacillati</taxon>
        <taxon>Actinomycetota</taxon>
        <taxon>Actinomycetes</taxon>
        <taxon>Micrococcales</taxon>
        <taxon>Microbacteriaceae</taxon>
        <taxon>Agromyces</taxon>
    </lineage>
</organism>
<dbReference type="InterPro" id="IPR023366">
    <property type="entry name" value="ATP_synth_asu-like_sf"/>
</dbReference>
<evidence type="ECO:0000313" key="14">
    <source>
        <dbReference type="EMBL" id="SIN69935.1"/>
    </source>
</evidence>
<dbReference type="RefSeq" id="WP_084183503.1">
    <property type="nucleotide sequence ID" value="NZ_FSRJ01000001.1"/>
</dbReference>
<feature type="domain" description="Lumazine-binding" evidence="13">
    <location>
        <begin position="1"/>
        <end position="96"/>
    </location>
</feature>
<feature type="repeat" description="Lumazine-binding" evidence="11">
    <location>
        <begin position="97"/>
        <end position="197"/>
    </location>
</feature>
<reference evidence="15" key="1">
    <citation type="submission" date="2016-11" db="EMBL/GenBank/DDBJ databases">
        <authorList>
            <person name="Varghese N."/>
            <person name="Submissions S."/>
        </authorList>
    </citation>
    <scope>NUCLEOTIDE SEQUENCE [LARGE SCALE GENOMIC DNA]</scope>
    <source>
        <strain evidence="15">DSM 8595</strain>
    </source>
</reference>
<comment type="function">
    <text evidence="2">Catalyzes the dismutation of two molecules of 6,7-dimethyl-8-ribityllumazine, resulting in the formation of riboflavin and 5-amino-6-(D-ribitylamino)uracil.</text>
</comment>
<dbReference type="GO" id="GO:0009231">
    <property type="term" value="P:riboflavin biosynthetic process"/>
    <property type="evidence" value="ECO:0007669"/>
    <property type="project" value="UniProtKB-KW"/>
</dbReference>
<dbReference type="STRING" id="232089.SAMN05443544_0193"/>
<dbReference type="Proteomes" id="UP000184699">
    <property type="component" value="Unassembled WGS sequence"/>
</dbReference>
<comment type="catalytic activity">
    <reaction evidence="1">
        <text>2 6,7-dimethyl-8-(1-D-ribityl)lumazine + H(+) = 5-amino-6-(D-ribitylamino)uracil + riboflavin</text>
        <dbReference type="Rhea" id="RHEA:20772"/>
        <dbReference type="ChEBI" id="CHEBI:15378"/>
        <dbReference type="ChEBI" id="CHEBI:15934"/>
        <dbReference type="ChEBI" id="CHEBI:57986"/>
        <dbReference type="ChEBI" id="CHEBI:58201"/>
        <dbReference type="EC" id="2.5.1.9"/>
    </reaction>
</comment>
<dbReference type="NCBIfam" id="NF009566">
    <property type="entry name" value="PRK13020.1"/>
    <property type="match status" value="1"/>
</dbReference>
<comment type="pathway">
    <text evidence="3">Cofactor biosynthesis; riboflavin biosynthesis; riboflavin from 2-hydroxy-3-oxobutyl phosphate and 5-amino-6-(D-ribitylamino)uracil: step 2/2.</text>
</comment>
<protein>
    <recommendedName>
        <fullName evidence="6 10">Riboflavin synthase</fullName>
        <ecNumber evidence="5 10">2.5.1.9</ecNumber>
    </recommendedName>
</protein>
<evidence type="ECO:0000256" key="5">
    <source>
        <dbReference type="ARBA" id="ARBA00012827"/>
    </source>
</evidence>
<dbReference type="CDD" id="cd00402">
    <property type="entry name" value="Riboflavin_synthase_like"/>
    <property type="match status" value="1"/>
</dbReference>
<comment type="subunit">
    <text evidence="4">Homotrimer.</text>
</comment>
<feature type="compositionally biased region" description="Low complexity" evidence="12">
    <location>
        <begin position="218"/>
        <end position="227"/>
    </location>
</feature>
<keyword evidence="8" id="KW-0808">Transferase</keyword>
<evidence type="ECO:0000259" key="13">
    <source>
        <dbReference type="PROSITE" id="PS51177"/>
    </source>
</evidence>
<evidence type="ECO:0000256" key="3">
    <source>
        <dbReference type="ARBA" id="ARBA00004887"/>
    </source>
</evidence>
<dbReference type="FunFam" id="2.40.30.20:FF:000003">
    <property type="entry name" value="Riboflavin synthase, alpha subunit"/>
    <property type="match status" value="1"/>
</dbReference>
<evidence type="ECO:0000256" key="10">
    <source>
        <dbReference type="NCBIfam" id="TIGR00187"/>
    </source>
</evidence>
<name>A0A1N6DGM1_9MICO</name>
<proteinExistence type="predicted"/>
<dbReference type="InterPro" id="IPR026017">
    <property type="entry name" value="Lumazine-bd_dom"/>
</dbReference>
<feature type="repeat" description="Lumazine-binding" evidence="11">
    <location>
        <begin position="1"/>
        <end position="96"/>
    </location>
</feature>
<evidence type="ECO:0000256" key="8">
    <source>
        <dbReference type="ARBA" id="ARBA00022679"/>
    </source>
</evidence>
<sequence length="247" mass="25960">MFTGIIEELGTIERVEHTADAARVTVRGPLAVEGVAHGDSIAVSGVCLTVVEFDTERFTADVMAQTLAMSTLDAAREGLAVNLERAARVGDRLGGHIVQGHIDGTAQVLEIRPGEAWRVVRFSLDPAHAPLVVDKGSIAVDGVSLTVSAVGDEPGGSWFEVSLIPETLTATTLGERIAGDRVNIETDIVARQVARMLRFAPGWEAEPEARPNSVIGFQAAPLSQQPSAPQPTAPQFTEPQPTTGGAA</sequence>
<dbReference type="GO" id="GO:0004746">
    <property type="term" value="F:riboflavin synthase activity"/>
    <property type="evidence" value="ECO:0007669"/>
    <property type="project" value="UniProtKB-UniRule"/>
</dbReference>
<evidence type="ECO:0000256" key="1">
    <source>
        <dbReference type="ARBA" id="ARBA00000968"/>
    </source>
</evidence>
<feature type="domain" description="Lumazine-binding" evidence="13">
    <location>
        <begin position="97"/>
        <end position="197"/>
    </location>
</feature>
<dbReference type="Pfam" id="PF00677">
    <property type="entry name" value="Lum_binding"/>
    <property type="match status" value="2"/>
</dbReference>
<evidence type="ECO:0000256" key="7">
    <source>
        <dbReference type="ARBA" id="ARBA00022619"/>
    </source>
</evidence>
<dbReference type="Gene3D" id="2.40.30.20">
    <property type="match status" value="2"/>
</dbReference>
<feature type="compositionally biased region" description="Polar residues" evidence="12">
    <location>
        <begin position="237"/>
        <end position="247"/>
    </location>
</feature>
<dbReference type="FunFam" id="2.40.30.20:FF:000004">
    <property type="entry name" value="Riboflavin synthase, alpha subunit"/>
    <property type="match status" value="1"/>
</dbReference>
<dbReference type="NCBIfam" id="NF006767">
    <property type="entry name" value="PRK09289.1"/>
    <property type="match status" value="1"/>
</dbReference>
<dbReference type="PANTHER" id="PTHR21098">
    <property type="entry name" value="RIBOFLAVIN SYNTHASE ALPHA CHAIN"/>
    <property type="match status" value="1"/>
</dbReference>
<dbReference type="AlphaFoldDB" id="A0A1N6DGM1"/>
<dbReference type="OrthoDB" id="9788537at2"/>